<evidence type="ECO:0000256" key="8">
    <source>
        <dbReference type="ARBA" id="ARBA00047899"/>
    </source>
</evidence>
<sequence>MSWKIGKKIKDATLSSKSSNPSLTASADISRSTTPTPGNLNGSGNQGLSRSGLLTISVSQARGLSLPAGVPLPPAVDKALRSQEAQVASSVSAASVSKQQQQARSSKNRESLQRKQVWWLPYVIVEFDKNEILLDALGGDISAPVWMYRTHFDVSRSGEVSLQLYLRSGAGDAVNDAGVDSMGKSDLYLGGVKFMPDFEAASTRVINEWIPLTGGSGEVNLQIMYKPISHAAPLTIHSFELLQVVGKGSFGKVMQVRKRDTGRIYALKTIRKAHIVSRSEVTHTLAERTVLAQVNNPFIVPLKFSFQSPEKLYLVLAFVNGGELFHHLQREQRFSEERSRFYAAELLLALEHLHDFNVVYRDLKPENILLDYTGHIALCDFGLCKLNMTDNETTNTFCGTPEYLAPELLLNQGYTKTVDWWTLGVLLYEMMTGLPPFYDENTNEMYKKILYDPLVFPDDMGSEARSILTGLLNRDPSRRLGVNGAQDIKAHPFFSRHIDWRKLGAKKIQPPFKPSVASAIDTSNFDQVFTSEEPLDSVVADSQLSSTVQAQFAGFSYDGRGDELAQSVQSGI</sequence>
<dbReference type="SMART" id="SM00133">
    <property type="entry name" value="S_TK_X"/>
    <property type="match status" value="1"/>
</dbReference>
<evidence type="ECO:0000256" key="1">
    <source>
        <dbReference type="ARBA" id="ARBA00012513"/>
    </source>
</evidence>
<comment type="catalytic activity">
    <reaction evidence="9">
        <text>L-seryl-[protein] + ATP = O-phospho-L-seryl-[protein] + ADP + H(+)</text>
        <dbReference type="Rhea" id="RHEA:17989"/>
        <dbReference type="Rhea" id="RHEA-COMP:9863"/>
        <dbReference type="Rhea" id="RHEA-COMP:11604"/>
        <dbReference type="ChEBI" id="CHEBI:15378"/>
        <dbReference type="ChEBI" id="CHEBI:29999"/>
        <dbReference type="ChEBI" id="CHEBI:30616"/>
        <dbReference type="ChEBI" id="CHEBI:83421"/>
        <dbReference type="ChEBI" id="CHEBI:456216"/>
        <dbReference type="EC" id="2.7.11.1"/>
    </reaction>
</comment>
<dbReference type="InterPro" id="IPR011009">
    <property type="entry name" value="Kinase-like_dom_sf"/>
</dbReference>
<dbReference type="PROSITE" id="PS51285">
    <property type="entry name" value="AGC_KINASE_CTER"/>
    <property type="match status" value="1"/>
</dbReference>
<dbReference type="FunFam" id="1.10.510.10:FF:000008">
    <property type="entry name" value="Non-specific serine/threonine protein kinase"/>
    <property type="match status" value="1"/>
</dbReference>
<organism evidence="14 15">
    <name type="scientific">Calocera cornea HHB12733</name>
    <dbReference type="NCBI Taxonomy" id="1353952"/>
    <lineage>
        <taxon>Eukaryota</taxon>
        <taxon>Fungi</taxon>
        <taxon>Dikarya</taxon>
        <taxon>Basidiomycota</taxon>
        <taxon>Agaricomycotina</taxon>
        <taxon>Dacrymycetes</taxon>
        <taxon>Dacrymycetales</taxon>
        <taxon>Dacrymycetaceae</taxon>
        <taxon>Calocera</taxon>
    </lineage>
</organism>
<feature type="region of interest" description="Disordered" evidence="11">
    <location>
        <begin position="1"/>
        <end position="47"/>
    </location>
</feature>
<evidence type="ECO:0000259" key="13">
    <source>
        <dbReference type="PROSITE" id="PS51285"/>
    </source>
</evidence>
<keyword evidence="5 10" id="KW-0547">Nucleotide-binding</keyword>
<dbReference type="InterPro" id="IPR017892">
    <property type="entry name" value="Pkinase_C"/>
</dbReference>
<comment type="catalytic activity">
    <reaction evidence="8">
        <text>L-threonyl-[protein] + ATP = O-phospho-L-threonyl-[protein] + ADP + H(+)</text>
        <dbReference type="Rhea" id="RHEA:46608"/>
        <dbReference type="Rhea" id="RHEA-COMP:11060"/>
        <dbReference type="Rhea" id="RHEA-COMP:11605"/>
        <dbReference type="ChEBI" id="CHEBI:15378"/>
        <dbReference type="ChEBI" id="CHEBI:30013"/>
        <dbReference type="ChEBI" id="CHEBI:30616"/>
        <dbReference type="ChEBI" id="CHEBI:61977"/>
        <dbReference type="ChEBI" id="CHEBI:456216"/>
        <dbReference type="EC" id="2.7.11.1"/>
    </reaction>
</comment>
<keyword evidence="15" id="KW-1185">Reference proteome</keyword>
<proteinExistence type="predicted"/>
<dbReference type="PANTHER" id="PTHR24351">
    <property type="entry name" value="RIBOSOMAL PROTEIN S6 KINASE"/>
    <property type="match status" value="1"/>
</dbReference>
<evidence type="ECO:0000256" key="5">
    <source>
        <dbReference type="ARBA" id="ARBA00022741"/>
    </source>
</evidence>
<dbReference type="InterPro" id="IPR008271">
    <property type="entry name" value="Ser/Thr_kinase_AS"/>
</dbReference>
<feature type="domain" description="Protein kinase" evidence="12">
    <location>
        <begin position="239"/>
        <end position="494"/>
    </location>
</feature>
<feature type="compositionally biased region" description="Polar residues" evidence="11">
    <location>
        <begin position="13"/>
        <end position="37"/>
    </location>
</feature>
<evidence type="ECO:0000256" key="6">
    <source>
        <dbReference type="ARBA" id="ARBA00022777"/>
    </source>
</evidence>
<dbReference type="FunCoup" id="A0A165CVY3">
    <property type="interactions" value="370"/>
</dbReference>
<protein>
    <recommendedName>
        <fullName evidence="1">non-specific serine/threonine protein kinase</fullName>
        <ecNumber evidence="1">2.7.11.1</ecNumber>
    </recommendedName>
</protein>
<dbReference type="SUPFAM" id="SSF56112">
    <property type="entry name" value="Protein kinase-like (PK-like)"/>
    <property type="match status" value="1"/>
</dbReference>
<dbReference type="GO" id="GO:0106310">
    <property type="term" value="F:protein serine kinase activity"/>
    <property type="evidence" value="ECO:0007669"/>
    <property type="project" value="RHEA"/>
</dbReference>
<feature type="compositionally biased region" description="Low complexity" evidence="11">
    <location>
        <begin position="38"/>
        <end position="47"/>
    </location>
</feature>
<dbReference type="Proteomes" id="UP000076842">
    <property type="component" value="Unassembled WGS sequence"/>
</dbReference>
<name>A0A165CVY3_9BASI</name>
<evidence type="ECO:0000256" key="2">
    <source>
        <dbReference type="ARBA" id="ARBA00022527"/>
    </source>
</evidence>
<dbReference type="GO" id="GO:0005524">
    <property type="term" value="F:ATP binding"/>
    <property type="evidence" value="ECO:0007669"/>
    <property type="project" value="UniProtKB-UniRule"/>
</dbReference>
<feature type="binding site" evidence="10">
    <location>
        <position position="272"/>
    </location>
    <ligand>
        <name>ATP</name>
        <dbReference type="ChEBI" id="CHEBI:30616"/>
    </ligand>
</feature>
<evidence type="ECO:0000313" key="14">
    <source>
        <dbReference type="EMBL" id="KZT51499.1"/>
    </source>
</evidence>
<keyword evidence="6 14" id="KW-0418">Kinase</keyword>
<dbReference type="PROSITE" id="PS50011">
    <property type="entry name" value="PROTEIN_KINASE_DOM"/>
    <property type="match status" value="1"/>
</dbReference>
<evidence type="ECO:0000256" key="4">
    <source>
        <dbReference type="ARBA" id="ARBA00022679"/>
    </source>
</evidence>
<dbReference type="PROSITE" id="PS00108">
    <property type="entry name" value="PROTEIN_KINASE_ST"/>
    <property type="match status" value="1"/>
</dbReference>
<dbReference type="InterPro" id="IPR017441">
    <property type="entry name" value="Protein_kinase_ATP_BS"/>
</dbReference>
<dbReference type="InterPro" id="IPR000719">
    <property type="entry name" value="Prot_kinase_dom"/>
</dbReference>
<evidence type="ECO:0000256" key="9">
    <source>
        <dbReference type="ARBA" id="ARBA00048679"/>
    </source>
</evidence>
<dbReference type="STRING" id="1353952.A0A165CVY3"/>
<dbReference type="GO" id="GO:0004674">
    <property type="term" value="F:protein serine/threonine kinase activity"/>
    <property type="evidence" value="ECO:0007669"/>
    <property type="project" value="UniProtKB-KW"/>
</dbReference>
<evidence type="ECO:0000256" key="11">
    <source>
        <dbReference type="SAM" id="MobiDB-lite"/>
    </source>
</evidence>
<dbReference type="InParanoid" id="A0A165CVY3"/>
<evidence type="ECO:0000313" key="15">
    <source>
        <dbReference type="Proteomes" id="UP000076842"/>
    </source>
</evidence>
<dbReference type="AlphaFoldDB" id="A0A165CVY3"/>
<dbReference type="OrthoDB" id="63267at2759"/>
<dbReference type="SMART" id="SM00220">
    <property type="entry name" value="S_TKc"/>
    <property type="match status" value="1"/>
</dbReference>
<evidence type="ECO:0000256" key="10">
    <source>
        <dbReference type="PROSITE-ProRule" id="PRU10141"/>
    </source>
</evidence>
<reference evidence="14 15" key="1">
    <citation type="journal article" date="2016" name="Mol. Biol. Evol.">
        <title>Comparative Genomics of Early-Diverging Mushroom-Forming Fungi Provides Insights into the Origins of Lignocellulose Decay Capabilities.</title>
        <authorList>
            <person name="Nagy L.G."/>
            <person name="Riley R."/>
            <person name="Tritt A."/>
            <person name="Adam C."/>
            <person name="Daum C."/>
            <person name="Floudas D."/>
            <person name="Sun H."/>
            <person name="Yadav J.S."/>
            <person name="Pangilinan J."/>
            <person name="Larsson K.H."/>
            <person name="Matsuura K."/>
            <person name="Barry K."/>
            <person name="Labutti K."/>
            <person name="Kuo R."/>
            <person name="Ohm R.A."/>
            <person name="Bhattacharya S.S."/>
            <person name="Shirouzu T."/>
            <person name="Yoshinaga Y."/>
            <person name="Martin F.M."/>
            <person name="Grigoriev I.V."/>
            <person name="Hibbett D.S."/>
        </authorList>
    </citation>
    <scope>NUCLEOTIDE SEQUENCE [LARGE SCALE GENOMIC DNA]</scope>
    <source>
        <strain evidence="14 15">HHB12733</strain>
    </source>
</reference>
<dbReference type="PROSITE" id="PS00107">
    <property type="entry name" value="PROTEIN_KINASE_ATP"/>
    <property type="match status" value="1"/>
</dbReference>
<feature type="domain" description="AGC-kinase C-terminal" evidence="13">
    <location>
        <begin position="496"/>
        <end position="567"/>
    </location>
</feature>
<dbReference type="FunFam" id="3.30.200.20:FF:000048">
    <property type="entry name" value="Non-specific serine/threonine protein kinase"/>
    <property type="match status" value="1"/>
</dbReference>
<dbReference type="EC" id="2.7.11.1" evidence="1"/>
<dbReference type="Pfam" id="PF00433">
    <property type="entry name" value="Pkinase_C"/>
    <property type="match status" value="1"/>
</dbReference>
<dbReference type="Gene3D" id="1.10.510.10">
    <property type="entry name" value="Transferase(Phosphotransferase) domain 1"/>
    <property type="match status" value="1"/>
</dbReference>
<dbReference type="Pfam" id="PF00069">
    <property type="entry name" value="Pkinase"/>
    <property type="match status" value="1"/>
</dbReference>
<keyword evidence="2" id="KW-0723">Serine/threonine-protein kinase</keyword>
<dbReference type="Gene3D" id="3.30.200.20">
    <property type="entry name" value="Phosphorylase Kinase, domain 1"/>
    <property type="match status" value="1"/>
</dbReference>
<dbReference type="EMBL" id="KV424104">
    <property type="protein sequence ID" value="KZT51499.1"/>
    <property type="molecule type" value="Genomic_DNA"/>
</dbReference>
<accession>A0A165CVY3</accession>
<evidence type="ECO:0000256" key="3">
    <source>
        <dbReference type="ARBA" id="ARBA00022553"/>
    </source>
</evidence>
<gene>
    <name evidence="14" type="ORF">CALCODRAFT_460352</name>
</gene>
<dbReference type="CDD" id="cd11651">
    <property type="entry name" value="YPK1_N_like"/>
    <property type="match status" value="1"/>
</dbReference>
<dbReference type="InterPro" id="IPR000961">
    <property type="entry name" value="AGC-kinase_C"/>
</dbReference>
<evidence type="ECO:0000256" key="7">
    <source>
        <dbReference type="ARBA" id="ARBA00022840"/>
    </source>
</evidence>
<keyword evidence="3" id="KW-0597">Phosphoprotein</keyword>
<evidence type="ECO:0000259" key="12">
    <source>
        <dbReference type="PROSITE" id="PS50011"/>
    </source>
</evidence>
<keyword evidence="7 10" id="KW-0067">ATP-binding</keyword>
<keyword evidence="4" id="KW-0808">Transferase</keyword>